<dbReference type="InterPro" id="IPR003777">
    <property type="entry name" value="XdhC_CoxI"/>
</dbReference>
<evidence type="ECO:0000259" key="1">
    <source>
        <dbReference type="Pfam" id="PF02625"/>
    </source>
</evidence>
<evidence type="ECO:0000259" key="2">
    <source>
        <dbReference type="Pfam" id="PF13478"/>
    </source>
</evidence>
<accession>A0A6J4K527</accession>
<gene>
    <name evidence="3" type="ORF">AVDCRST_MAG77-5575</name>
</gene>
<reference evidence="3" key="1">
    <citation type="submission" date="2020-02" db="EMBL/GenBank/DDBJ databases">
        <authorList>
            <person name="Meier V. D."/>
        </authorList>
    </citation>
    <scope>NUCLEOTIDE SEQUENCE</scope>
    <source>
        <strain evidence="3">AVDCRST_MAG77</strain>
    </source>
</reference>
<organism evidence="3">
    <name type="scientific">uncultured Chloroflexota bacterium</name>
    <dbReference type="NCBI Taxonomy" id="166587"/>
    <lineage>
        <taxon>Bacteria</taxon>
        <taxon>Bacillati</taxon>
        <taxon>Chloroflexota</taxon>
        <taxon>environmental samples</taxon>
    </lineage>
</organism>
<protein>
    <submittedName>
        <fullName evidence="3">Xanthine and CO dehydrogenases maturation factor, XdhC/CoxF family</fullName>
    </submittedName>
</protein>
<feature type="domain" description="XdhC- CoxI" evidence="1">
    <location>
        <begin position="15"/>
        <end position="80"/>
    </location>
</feature>
<dbReference type="Gene3D" id="3.40.50.720">
    <property type="entry name" value="NAD(P)-binding Rossmann-like Domain"/>
    <property type="match status" value="1"/>
</dbReference>
<dbReference type="PANTHER" id="PTHR30388:SF6">
    <property type="entry name" value="XANTHINE DEHYDROGENASE SUBUNIT A-RELATED"/>
    <property type="match status" value="1"/>
</dbReference>
<dbReference type="EMBL" id="CADCTC010000272">
    <property type="protein sequence ID" value="CAA9296107.1"/>
    <property type="molecule type" value="Genomic_DNA"/>
</dbReference>
<sequence length="279" mass="29766">MLPADDLTSHALDLLERRVPFCQATVVAAGDAASADVGQKLIVPYAGAPMGVIGDDALTQTVAAVAAEQLLAGDVRLVQFHTGGNDGAAGDRRARRAGELEAGAVEVALEPMPPPDQLIIVGAGHIAQPLARIAGVVGFEVTVIDDRERFANRERFPDAAHVVVDAFDHAIAAQQITPWTYLVLVTRGHEHDEPVLQHVAASPAPYIGMIGSRRRVLLVFERLRARGVPDHFVERIFAPIGLDIGARTPEEIALAIMAEIVNVKRGGKASSLTHLLRRV</sequence>
<dbReference type="Pfam" id="PF13478">
    <property type="entry name" value="XdhC_C"/>
    <property type="match status" value="1"/>
</dbReference>
<proteinExistence type="predicted"/>
<dbReference type="Pfam" id="PF02625">
    <property type="entry name" value="XdhC_CoxI"/>
    <property type="match status" value="1"/>
</dbReference>
<name>A0A6J4K527_9CHLR</name>
<dbReference type="InterPro" id="IPR027051">
    <property type="entry name" value="XdhC_Rossmann_dom"/>
</dbReference>
<dbReference type="InterPro" id="IPR052698">
    <property type="entry name" value="MoCofactor_Util/Proc"/>
</dbReference>
<feature type="domain" description="XdhC Rossmann" evidence="2">
    <location>
        <begin position="118"/>
        <end position="260"/>
    </location>
</feature>
<dbReference type="AlphaFoldDB" id="A0A6J4K527"/>
<dbReference type="PANTHER" id="PTHR30388">
    <property type="entry name" value="ALDEHYDE OXIDOREDUCTASE MOLYBDENUM COFACTOR ASSEMBLY PROTEIN"/>
    <property type="match status" value="1"/>
</dbReference>
<evidence type="ECO:0000313" key="3">
    <source>
        <dbReference type="EMBL" id="CAA9296107.1"/>
    </source>
</evidence>